<feature type="transmembrane region" description="Helical" evidence="11">
    <location>
        <begin position="73"/>
        <end position="102"/>
    </location>
</feature>
<feature type="transmembrane region" description="Helical" evidence="11">
    <location>
        <begin position="350"/>
        <end position="373"/>
    </location>
</feature>
<evidence type="ECO:0000313" key="14">
    <source>
        <dbReference type="Proteomes" id="UP000292385"/>
    </source>
</evidence>
<evidence type="ECO:0000259" key="12">
    <source>
        <dbReference type="Pfam" id="PF03600"/>
    </source>
</evidence>
<keyword evidence="9 11" id="KW-0472">Membrane</keyword>
<dbReference type="PRINTS" id="PR00758">
    <property type="entry name" value="ARSENICPUMP"/>
</dbReference>
<accession>A0ABY2A7X9</accession>
<dbReference type="Pfam" id="PF03600">
    <property type="entry name" value="CitMHS"/>
    <property type="match status" value="1"/>
</dbReference>
<feature type="transmembrane region" description="Helical" evidence="11">
    <location>
        <begin position="245"/>
        <end position="263"/>
    </location>
</feature>
<evidence type="ECO:0000256" key="5">
    <source>
        <dbReference type="ARBA" id="ARBA00022475"/>
    </source>
</evidence>
<evidence type="ECO:0000256" key="3">
    <source>
        <dbReference type="ARBA" id="ARBA00009843"/>
    </source>
</evidence>
<gene>
    <name evidence="13" type="ORF">E0H58_13555</name>
</gene>
<dbReference type="InterPro" id="IPR004680">
    <property type="entry name" value="Cit_transptr-like_dom"/>
</dbReference>
<evidence type="ECO:0000256" key="6">
    <source>
        <dbReference type="ARBA" id="ARBA00022692"/>
    </source>
</evidence>
<evidence type="ECO:0000313" key="13">
    <source>
        <dbReference type="EMBL" id="TCC25192.1"/>
    </source>
</evidence>
<keyword evidence="5" id="KW-1003">Cell membrane</keyword>
<keyword evidence="14" id="KW-1185">Reference proteome</keyword>
<evidence type="ECO:0000256" key="1">
    <source>
        <dbReference type="ARBA" id="ARBA00004651"/>
    </source>
</evidence>
<name>A0ABY2A7X9_9ACTN</name>
<keyword evidence="6 11" id="KW-0812">Transmembrane</keyword>
<feature type="transmembrane region" description="Helical" evidence="11">
    <location>
        <begin position="216"/>
        <end position="233"/>
    </location>
</feature>
<dbReference type="Proteomes" id="UP000292385">
    <property type="component" value="Unassembled WGS sequence"/>
</dbReference>
<keyword evidence="7" id="KW-0059">Arsenical resistance</keyword>
<evidence type="ECO:0000256" key="11">
    <source>
        <dbReference type="SAM" id="Phobius"/>
    </source>
</evidence>
<evidence type="ECO:0000256" key="7">
    <source>
        <dbReference type="ARBA" id="ARBA00022849"/>
    </source>
</evidence>
<comment type="subcellular location">
    <subcellularLocation>
        <location evidence="1">Cell membrane</location>
        <topology evidence="1">Multi-pass membrane protein</topology>
    </subcellularLocation>
</comment>
<comment type="similarity">
    <text evidence="3">Belongs to the CitM (TC 2.A.11) transporter family.</text>
</comment>
<feature type="domain" description="Citrate transporter-like" evidence="12">
    <location>
        <begin position="33"/>
        <end position="309"/>
    </location>
</feature>
<comment type="similarity">
    <text evidence="2">Belongs to the ArsB family.</text>
</comment>
<dbReference type="InterPro" id="IPR000802">
    <property type="entry name" value="Arsenical_pump_ArsB"/>
</dbReference>
<evidence type="ECO:0000256" key="2">
    <source>
        <dbReference type="ARBA" id="ARBA00006433"/>
    </source>
</evidence>
<sequence>MTRRDGVVASRESPGQRTQTGTSEVVNLVERIAPVLVFLVAVTVIAELADRAKVFDVAAREAAHLARGRVWRLWLLVVVLATGLTIVLSLDTCAVLLTPVVLSMARQLDIPPKLFAFTTVWLAGTASLLLPVSNLTNLLALHPFRQLDVSYLSVSWRPAIAAILVTVVVLAALFHRDLPRRYVVPPTPAVEDKVLFWGSAAVCLLLGPAFVSGIEVAIPASIGALVLVVLFAVRRRSVLRWSLIPFKLVGTVVVLFTVVGFLSSHGLEDLLRRVAGTTSELRLSATAALGANLFDNLPAYLAMEPVAADSPHRMLALLIGVNCGCLLTLWGSLATLLWRARCDAARVDISWWSFLWRGLILTPLVVTGAVLALNG</sequence>
<keyword evidence="4" id="KW-0813">Transport</keyword>
<evidence type="ECO:0000256" key="8">
    <source>
        <dbReference type="ARBA" id="ARBA00022989"/>
    </source>
</evidence>
<feature type="transmembrane region" description="Helical" evidence="11">
    <location>
        <begin position="315"/>
        <end position="338"/>
    </location>
</feature>
<feature type="transmembrane region" description="Helical" evidence="11">
    <location>
        <begin position="114"/>
        <end position="134"/>
    </location>
</feature>
<protein>
    <submittedName>
        <fullName evidence="13">Arsenic transporter</fullName>
    </submittedName>
</protein>
<organism evidence="13 14">
    <name type="scientific">Kribbella speibonae</name>
    <dbReference type="NCBI Taxonomy" id="1572660"/>
    <lineage>
        <taxon>Bacteria</taxon>
        <taxon>Bacillati</taxon>
        <taxon>Actinomycetota</taxon>
        <taxon>Actinomycetes</taxon>
        <taxon>Propionibacteriales</taxon>
        <taxon>Kribbellaceae</taxon>
        <taxon>Kribbella</taxon>
    </lineage>
</organism>
<feature type="transmembrane region" description="Helical" evidence="11">
    <location>
        <begin position="154"/>
        <end position="174"/>
    </location>
</feature>
<evidence type="ECO:0000256" key="10">
    <source>
        <dbReference type="SAM" id="MobiDB-lite"/>
    </source>
</evidence>
<dbReference type="PANTHER" id="PTHR43302">
    <property type="entry name" value="TRANSPORTER ARSB-RELATED"/>
    <property type="match status" value="1"/>
</dbReference>
<evidence type="ECO:0000256" key="9">
    <source>
        <dbReference type="ARBA" id="ARBA00023136"/>
    </source>
</evidence>
<dbReference type="PANTHER" id="PTHR43302:SF5">
    <property type="entry name" value="TRANSPORTER ARSB-RELATED"/>
    <property type="match status" value="1"/>
</dbReference>
<feature type="region of interest" description="Disordered" evidence="10">
    <location>
        <begin position="1"/>
        <end position="20"/>
    </location>
</feature>
<keyword evidence="8 11" id="KW-1133">Transmembrane helix</keyword>
<proteinExistence type="inferred from homology"/>
<evidence type="ECO:0000256" key="4">
    <source>
        <dbReference type="ARBA" id="ARBA00022448"/>
    </source>
</evidence>
<reference evidence="13 14" key="1">
    <citation type="submission" date="2019-02" db="EMBL/GenBank/DDBJ databases">
        <title>Kribbella capetownensis sp. nov. and Kribbella speibonae sp. nov., isolated from soil.</title>
        <authorList>
            <person name="Curtis S.M."/>
            <person name="Norton I."/>
            <person name="Everest G.J."/>
            <person name="Meyers P.R."/>
        </authorList>
    </citation>
    <scope>NUCLEOTIDE SEQUENCE [LARGE SCALE GENOMIC DNA]</scope>
    <source>
        <strain evidence="13 14">SK5</strain>
    </source>
</reference>
<comment type="caution">
    <text evidence="13">The sequence shown here is derived from an EMBL/GenBank/DDBJ whole genome shotgun (WGS) entry which is preliminary data.</text>
</comment>
<dbReference type="EMBL" id="SJJY01000002">
    <property type="protein sequence ID" value="TCC25192.1"/>
    <property type="molecule type" value="Genomic_DNA"/>
</dbReference>